<comment type="caution">
    <text evidence="4">The sequence shown here is derived from an EMBL/GenBank/DDBJ whole genome shotgun (WGS) entry which is preliminary data.</text>
</comment>
<evidence type="ECO:0000313" key="4">
    <source>
        <dbReference type="EMBL" id="NIJ66304.1"/>
    </source>
</evidence>
<dbReference type="Gene3D" id="3.30.70.1070">
    <property type="entry name" value="Sporulation related repeat"/>
    <property type="match status" value="1"/>
</dbReference>
<keyword evidence="2" id="KW-0812">Transmembrane</keyword>
<protein>
    <recommendedName>
        <fullName evidence="3">SPOR domain-containing protein</fullName>
    </recommendedName>
</protein>
<reference evidence="4 5" key="1">
    <citation type="submission" date="2020-03" db="EMBL/GenBank/DDBJ databases">
        <title>Genomic Encyclopedia of Type Strains, Phase IV (KMG-IV): sequencing the most valuable type-strain genomes for metagenomic binning, comparative biology and taxonomic classification.</title>
        <authorList>
            <person name="Goeker M."/>
        </authorList>
    </citation>
    <scope>NUCLEOTIDE SEQUENCE [LARGE SCALE GENOMIC DNA]</scope>
    <source>
        <strain evidence="4 5">DSM 4733</strain>
    </source>
</reference>
<dbReference type="Proteomes" id="UP000564677">
    <property type="component" value="Unassembled WGS sequence"/>
</dbReference>
<gene>
    <name evidence="4" type="ORF">FHR20_003277</name>
</gene>
<dbReference type="EMBL" id="JAASQV010000003">
    <property type="protein sequence ID" value="NIJ66304.1"/>
    <property type="molecule type" value="Genomic_DNA"/>
</dbReference>
<evidence type="ECO:0000256" key="1">
    <source>
        <dbReference type="SAM" id="MobiDB-lite"/>
    </source>
</evidence>
<feature type="compositionally biased region" description="Polar residues" evidence="1">
    <location>
        <begin position="98"/>
        <end position="110"/>
    </location>
</feature>
<organism evidence="4 5">
    <name type="scientific">Sphingomonas leidyi</name>
    <dbReference type="NCBI Taxonomy" id="68569"/>
    <lineage>
        <taxon>Bacteria</taxon>
        <taxon>Pseudomonadati</taxon>
        <taxon>Pseudomonadota</taxon>
        <taxon>Alphaproteobacteria</taxon>
        <taxon>Sphingomonadales</taxon>
        <taxon>Sphingomonadaceae</taxon>
        <taxon>Sphingomonas</taxon>
    </lineage>
</organism>
<evidence type="ECO:0000259" key="3">
    <source>
        <dbReference type="PROSITE" id="PS51724"/>
    </source>
</evidence>
<feature type="domain" description="SPOR" evidence="3">
    <location>
        <begin position="162"/>
        <end position="243"/>
    </location>
</feature>
<keyword evidence="5" id="KW-1185">Reference proteome</keyword>
<keyword evidence="2" id="KW-0472">Membrane</keyword>
<accession>A0A7X5V1Q5</accession>
<evidence type="ECO:0000313" key="5">
    <source>
        <dbReference type="Proteomes" id="UP000564677"/>
    </source>
</evidence>
<dbReference type="Pfam" id="PF05036">
    <property type="entry name" value="SPOR"/>
    <property type="match status" value="1"/>
</dbReference>
<dbReference type="GO" id="GO:0042834">
    <property type="term" value="F:peptidoglycan binding"/>
    <property type="evidence" value="ECO:0007669"/>
    <property type="project" value="InterPro"/>
</dbReference>
<name>A0A7X5V1Q5_9SPHN</name>
<feature type="transmembrane region" description="Helical" evidence="2">
    <location>
        <begin position="35"/>
        <end position="56"/>
    </location>
</feature>
<dbReference type="InterPro" id="IPR036680">
    <property type="entry name" value="SPOR-like_sf"/>
</dbReference>
<evidence type="ECO:0000256" key="2">
    <source>
        <dbReference type="SAM" id="Phobius"/>
    </source>
</evidence>
<sequence>MSMRGGEAGFGDDDRLPWLETVEEDYREGPSFGRLLLLVVLLLAVLGAGAFGYYWYQKQKSLVGNGELIAAPEGDYKVKPDEPGGMKVDGEGDTVFATSQGDSGNSSIDTSALPEAPVDGKKVTEKAPTLTGEKHAKVAIPSSAAVAKTEAQPRRVPAIAPQAGGAGALIQLGAFPDEGGANAAWARLSKRFSYLAPLGKSVERGEKDGKSVFRLRVNAGSNGQAKELCGKLKVAGESCYVAN</sequence>
<keyword evidence="2" id="KW-1133">Transmembrane helix</keyword>
<dbReference type="PROSITE" id="PS51724">
    <property type="entry name" value="SPOR"/>
    <property type="match status" value="1"/>
</dbReference>
<proteinExistence type="predicted"/>
<dbReference type="InterPro" id="IPR007730">
    <property type="entry name" value="SPOR-like_dom"/>
</dbReference>
<dbReference type="AlphaFoldDB" id="A0A7X5V1Q5"/>
<feature type="region of interest" description="Disordered" evidence="1">
    <location>
        <begin position="98"/>
        <end position="122"/>
    </location>
</feature>